<sequence>MGDYDYKSRRIGSGESMRGIYIYLGILNVLDALATCLGLNAGLIEEANPVMGGLYEKGPLLFLLVKISFSALLGCFAYMKYLPETKLLKNLLLFSSFLYTSVCLLHLYWIASQI</sequence>
<evidence type="ECO:0000313" key="4">
    <source>
        <dbReference type="Proteomes" id="UP000322139"/>
    </source>
</evidence>
<feature type="transmembrane region" description="Helical" evidence="1">
    <location>
        <begin position="60"/>
        <end position="79"/>
    </location>
</feature>
<organism evidence="3 4">
    <name type="scientific">Bacillus infantis</name>
    <dbReference type="NCBI Taxonomy" id="324767"/>
    <lineage>
        <taxon>Bacteria</taxon>
        <taxon>Bacillati</taxon>
        <taxon>Bacillota</taxon>
        <taxon>Bacilli</taxon>
        <taxon>Bacillales</taxon>
        <taxon>Bacillaceae</taxon>
        <taxon>Bacillus</taxon>
    </lineage>
</organism>
<name>A0A5D4REN6_9BACI</name>
<keyword evidence="1" id="KW-0472">Membrane</keyword>
<comment type="caution">
    <text evidence="3">The sequence shown here is derived from an EMBL/GenBank/DDBJ whole genome shotgun (WGS) entry which is preliminary data.</text>
</comment>
<dbReference type="EMBL" id="VTER01000004">
    <property type="protein sequence ID" value="TYS49189.1"/>
    <property type="molecule type" value="Genomic_DNA"/>
</dbReference>
<dbReference type="Proteomes" id="UP000322139">
    <property type="component" value="Unassembled WGS sequence"/>
</dbReference>
<dbReference type="AlphaFoldDB" id="A0A5D4REN6"/>
<dbReference type="InterPro" id="IPR043717">
    <property type="entry name" value="DUF5658"/>
</dbReference>
<evidence type="ECO:0000313" key="3">
    <source>
        <dbReference type="EMBL" id="TYS49189.1"/>
    </source>
</evidence>
<evidence type="ECO:0000256" key="1">
    <source>
        <dbReference type="SAM" id="Phobius"/>
    </source>
</evidence>
<keyword evidence="1" id="KW-1133">Transmembrane helix</keyword>
<dbReference type="RefSeq" id="WP_148974336.1">
    <property type="nucleotide sequence ID" value="NZ_JBNIKT010000007.1"/>
</dbReference>
<feature type="transmembrane region" description="Helical" evidence="1">
    <location>
        <begin position="91"/>
        <end position="111"/>
    </location>
</feature>
<feature type="transmembrane region" description="Helical" evidence="1">
    <location>
        <begin position="20"/>
        <end position="40"/>
    </location>
</feature>
<gene>
    <name evidence="3" type="ORF">FZD51_08170</name>
</gene>
<proteinExistence type="predicted"/>
<keyword evidence="1" id="KW-0812">Transmembrane</keyword>
<dbReference type="Pfam" id="PF18902">
    <property type="entry name" value="DUF5658"/>
    <property type="match status" value="1"/>
</dbReference>
<protein>
    <recommendedName>
        <fullName evidence="2">DUF5658 domain-containing protein</fullName>
    </recommendedName>
</protein>
<feature type="domain" description="DUF5658" evidence="2">
    <location>
        <begin position="22"/>
        <end position="111"/>
    </location>
</feature>
<reference evidence="3 4" key="1">
    <citation type="submission" date="2019-08" db="EMBL/GenBank/DDBJ databases">
        <title>Bacillus genomes from the desert of Cuatro Cienegas, Coahuila.</title>
        <authorList>
            <person name="Olmedo-Alvarez G."/>
        </authorList>
    </citation>
    <scope>NUCLEOTIDE SEQUENCE [LARGE SCALE GENOMIC DNA]</scope>
    <source>
        <strain evidence="3 4">CH446_14T</strain>
    </source>
</reference>
<evidence type="ECO:0000259" key="2">
    <source>
        <dbReference type="Pfam" id="PF18902"/>
    </source>
</evidence>
<accession>A0A5D4REN6</accession>